<keyword evidence="1" id="KW-1133">Transmembrane helix</keyword>
<keyword evidence="3" id="KW-1185">Reference proteome</keyword>
<dbReference type="Proteomes" id="UP000468581">
    <property type="component" value="Unassembled WGS sequence"/>
</dbReference>
<protein>
    <submittedName>
        <fullName evidence="2">Uncharacterized protein</fullName>
    </submittedName>
</protein>
<feature type="transmembrane region" description="Helical" evidence="1">
    <location>
        <begin position="79"/>
        <end position="96"/>
    </location>
</feature>
<sequence length="99" mass="11184">MSKVNIPNNYPKGCSDDSIKKVVEECQTKIATVNYAYNVVLGTSYYATIAEQGNAELNRRLSERLITNLEKSSKRQRELTWTIIIIGGLNLVLAFLKLF</sequence>
<reference evidence="2 3" key="1">
    <citation type="submission" date="2020-01" db="EMBL/GenBank/DDBJ databases">
        <title>Leptobacterium flavescens.</title>
        <authorList>
            <person name="Wang G."/>
        </authorList>
    </citation>
    <scope>NUCLEOTIDE SEQUENCE [LARGE SCALE GENOMIC DNA]</scope>
    <source>
        <strain evidence="2 3">KCTC 22160</strain>
    </source>
</reference>
<comment type="caution">
    <text evidence="2">The sequence shown here is derived from an EMBL/GenBank/DDBJ whole genome shotgun (WGS) entry which is preliminary data.</text>
</comment>
<evidence type="ECO:0000256" key="1">
    <source>
        <dbReference type="SAM" id="Phobius"/>
    </source>
</evidence>
<keyword evidence="1" id="KW-0812">Transmembrane</keyword>
<organism evidence="2 3">
    <name type="scientific">Leptobacterium flavescens</name>
    <dbReference type="NCBI Taxonomy" id="472055"/>
    <lineage>
        <taxon>Bacteria</taxon>
        <taxon>Pseudomonadati</taxon>
        <taxon>Bacteroidota</taxon>
        <taxon>Flavobacteriia</taxon>
        <taxon>Flavobacteriales</taxon>
        <taxon>Flavobacteriaceae</taxon>
        <taxon>Leptobacterium</taxon>
    </lineage>
</organism>
<dbReference type="RefSeq" id="WP_163606533.1">
    <property type="nucleotide sequence ID" value="NZ_JAABOO010000002.1"/>
</dbReference>
<dbReference type="AlphaFoldDB" id="A0A6P0USZ5"/>
<evidence type="ECO:0000313" key="3">
    <source>
        <dbReference type="Proteomes" id="UP000468581"/>
    </source>
</evidence>
<gene>
    <name evidence="2" type="ORF">GWK08_08615</name>
</gene>
<keyword evidence="1" id="KW-0472">Membrane</keyword>
<proteinExistence type="predicted"/>
<evidence type="ECO:0000313" key="2">
    <source>
        <dbReference type="EMBL" id="NER13496.1"/>
    </source>
</evidence>
<name>A0A6P0USZ5_9FLAO</name>
<dbReference type="EMBL" id="JAABOO010000002">
    <property type="protein sequence ID" value="NER13496.1"/>
    <property type="molecule type" value="Genomic_DNA"/>
</dbReference>
<accession>A0A6P0USZ5</accession>